<proteinExistence type="predicted"/>
<sequence length="106" mass="11599">MPSTVSSTVVQKIGSEPIPCQHATTTTETGAGTGGIYSAILSRNQPITEVKEKTFHELHKKKECSWQHSGRMKQNPVDIHGIGWCFSTVTTLTCGLQLPEWLAGEF</sequence>
<accession>A0A8C5S4H8</accession>
<protein>
    <submittedName>
        <fullName evidence="1">Uncharacterized protein</fullName>
    </submittedName>
</protein>
<name>A0A8C5S4H8_LATLA</name>
<dbReference type="Ensembl" id="ENSLLTT00000010989.1">
    <property type="protein sequence ID" value="ENSLLTP00000010597.1"/>
    <property type="gene ID" value="ENSLLTG00000008097.1"/>
</dbReference>
<dbReference type="GeneTree" id="ENSGT00900000143380"/>
<dbReference type="Proteomes" id="UP000694406">
    <property type="component" value="Unplaced"/>
</dbReference>
<evidence type="ECO:0000313" key="1">
    <source>
        <dbReference type="Ensembl" id="ENSLLTP00000010597.1"/>
    </source>
</evidence>
<keyword evidence="2" id="KW-1185">Reference proteome</keyword>
<evidence type="ECO:0000313" key="2">
    <source>
        <dbReference type="Proteomes" id="UP000694406"/>
    </source>
</evidence>
<reference evidence="1" key="2">
    <citation type="submission" date="2025-09" db="UniProtKB">
        <authorList>
            <consortium name="Ensembl"/>
        </authorList>
    </citation>
    <scope>IDENTIFICATION</scope>
</reference>
<reference evidence="1" key="1">
    <citation type="submission" date="2025-08" db="UniProtKB">
        <authorList>
            <consortium name="Ensembl"/>
        </authorList>
    </citation>
    <scope>IDENTIFICATION</scope>
</reference>
<organism evidence="1 2">
    <name type="scientific">Laticauda laticaudata</name>
    <name type="common">Blue-ringed sea krait</name>
    <name type="synonym">Blue-lipped sea krait</name>
    <dbReference type="NCBI Taxonomy" id="8630"/>
    <lineage>
        <taxon>Eukaryota</taxon>
        <taxon>Metazoa</taxon>
        <taxon>Chordata</taxon>
        <taxon>Craniata</taxon>
        <taxon>Vertebrata</taxon>
        <taxon>Euteleostomi</taxon>
        <taxon>Lepidosauria</taxon>
        <taxon>Squamata</taxon>
        <taxon>Bifurcata</taxon>
        <taxon>Unidentata</taxon>
        <taxon>Episquamata</taxon>
        <taxon>Toxicofera</taxon>
        <taxon>Serpentes</taxon>
        <taxon>Colubroidea</taxon>
        <taxon>Elapidae</taxon>
        <taxon>Laticaudinae</taxon>
        <taxon>Laticauda</taxon>
    </lineage>
</organism>
<dbReference type="AlphaFoldDB" id="A0A8C5S4H8"/>